<dbReference type="AlphaFoldDB" id="A0A835P676"/>
<evidence type="ECO:0000313" key="2">
    <source>
        <dbReference type="EMBL" id="KAG0446266.1"/>
    </source>
</evidence>
<evidence type="ECO:0000256" key="1">
    <source>
        <dbReference type="SAM" id="MobiDB-lite"/>
    </source>
</evidence>
<evidence type="ECO:0000313" key="5">
    <source>
        <dbReference type="Proteomes" id="UP000639772"/>
    </source>
</evidence>
<protein>
    <submittedName>
        <fullName evidence="2">Uncharacterized protein</fullName>
    </submittedName>
</protein>
<evidence type="ECO:0000313" key="3">
    <source>
        <dbReference type="EMBL" id="KAG0446274.1"/>
    </source>
</evidence>
<keyword evidence="4" id="KW-1185">Reference proteome</keyword>
<dbReference type="Proteomes" id="UP000636800">
    <property type="component" value="Unassembled WGS sequence"/>
</dbReference>
<comment type="caution">
    <text evidence="2">The sequence shown here is derived from an EMBL/GenBank/DDBJ whole genome shotgun (WGS) entry which is preliminary data.</text>
</comment>
<reference evidence="4 5" key="1">
    <citation type="journal article" date="2020" name="Nat. Food">
        <title>A phased Vanilla planifolia genome enables genetic improvement of flavour and production.</title>
        <authorList>
            <person name="Hasing T."/>
            <person name="Tang H."/>
            <person name="Brym M."/>
            <person name="Khazi F."/>
            <person name="Huang T."/>
            <person name="Chambers A.H."/>
        </authorList>
    </citation>
    <scope>NUCLEOTIDE SEQUENCE [LARGE SCALE GENOMIC DNA]</scope>
    <source>
        <tissue evidence="2">Leaf</tissue>
    </source>
</reference>
<proteinExistence type="predicted"/>
<dbReference type="Proteomes" id="UP000639772">
    <property type="component" value="Unassembled WGS sequence"/>
</dbReference>
<accession>A0A835P676</accession>
<dbReference type="EMBL" id="JADCNL010000594">
    <property type="protein sequence ID" value="KAG0446266.1"/>
    <property type="molecule type" value="Genomic_DNA"/>
</dbReference>
<feature type="region of interest" description="Disordered" evidence="1">
    <location>
        <begin position="14"/>
        <end position="38"/>
    </location>
</feature>
<sequence length="103" mass="11413">MASSQHHQKYIKKIIKSNGLSRRPSECPEPSSLPSRPLTVAPPAFTILRPSPGARLKCHDLSPGGFLRRQATQPIHAKIFKLMPLLDDVLSQLLKSYTELASD</sequence>
<dbReference type="EMBL" id="JADCNM010000595">
    <property type="protein sequence ID" value="KAG0446274.1"/>
    <property type="molecule type" value="Genomic_DNA"/>
</dbReference>
<organism evidence="2 4">
    <name type="scientific">Vanilla planifolia</name>
    <name type="common">Vanilla</name>
    <dbReference type="NCBI Taxonomy" id="51239"/>
    <lineage>
        <taxon>Eukaryota</taxon>
        <taxon>Viridiplantae</taxon>
        <taxon>Streptophyta</taxon>
        <taxon>Embryophyta</taxon>
        <taxon>Tracheophyta</taxon>
        <taxon>Spermatophyta</taxon>
        <taxon>Magnoliopsida</taxon>
        <taxon>Liliopsida</taxon>
        <taxon>Asparagales</taxon>
        <taxon>Orchidaceae</taxon>
        <taxon>Vanilloideae</taxon>
        <taxon>Vanilleae</taxon>
        <taxon>Vanilla</taxon>
    </lineage>
</organism>
<evidence type="ECO:0000313" key="4">
    <source>
        <dbReference type="Proteomes" id="UP000636800"/>
    </source>
</evidence>
<feature type="compositionally biased region" description="Low complexity" evidence="1">
    <location>
        <begin position="28"/>
        <end position="38"/>
    </location>
</feature>
<name>A0A835P676_VANPL</name>
<gene>
    <name evidence="2" type="ORF">HPP92_028911</name>
    <name evidence="3" type="ORF">HPP92_028921</name>
</gene>